<dbReference type="PRINTS" id="PR01023">
    <property type="entry name" value="NAFLGMOTY"/>
</dbReference>
<evidence type="ECO:0000256" key="3">
    <source>
        <dbReference type="ARBA" id="ARBA00023237"/>
    </source>
</evidence>
<evidence type="ECO:0000313" key="7">
    <source>
        <dbReference type="EMBL" id="WKW12297.1"/>
    </source>
</evidence>
<accession>A0AA49K012</accession>
<evidence type="ECO:0000256" key="2">
    <source>
        <dbReference type="ARBA" id="ARBA00023136"/>
    </source>
</evidence>
<dbReference type="Gene3D" id="3.30.1330.60">
    <property type="entry name" value="OmpA-like domain"/>
    <property type="match status" value="1"/>
</dbReference>
<feature type="domain" description="OmpA-like" evidence="6">
    <location>
        <begin position="105"/>
        <end position="222"/>
    </location>
</feature>
<keyword evidence="9" id="KW-1185">Reference proteome</keyword>
<comment type="subcellular location">
    <subcellularLocation>
        <location evidence="1">Cell outer membrane</location>
    </subcellularLocation>
</comment>
<proteinExistence type="predicted"/>
<dbReference type="KEGG" id="pspc:Strain318_001580"/>
<evidence type="ECO:0000256" key="5">
    <source>
        <dbReference type="SAM" id="SignalP"/>
    </source>
</evidence>
<dbReference type="RefSeq" id="WP_367885174.1">
    <property type="nucleotide sequence ID" value="NZ_CP130612.1"/>
</dbReference>
<dbReference type="PANTHER" id="PTHR30329:SF21">
    <property type="entry name" value="LIPOPROTEIN YIAD-RELATED"/>
    <property type="match status" value="1"/>
</dbReference>
<evidence type="ECO:0000313" key="8">
    <source>
        <dbReference type="EMBL" id="WKW15204.1"/>
    </source>
</evidence>
<dbReference type="Pfam" id="PF00691">
    <property type="entry name" value="OmpA"/>
    <property type="match status" value="1"/>
</dbReference>
<dbReference type="CDD" id="cd07185">
    <property type="entry name" value="OmpA_C-like"/>
    <property type="match status" value="1"/>
</dbReference>
<dbReference type="InterPro" id="IPR050330">
    <property type="entry name" value="Bact_OuterMem_StrucFunc"/>
</dbReference>
<feature type="signal peptide" evidence="5">
    <location>
        <begin position="1"/>
        <end position="17"/>
    </location>
</feature>
<dbReference type="SUPFAM" id="SSF103088">
    <property type="entry name" value="OmpA-like"/>
    <property type="match status" value="1"/>
</dbReference>
<keyword evidence="3" id="KW-0998">Cell outer membrane</keyword>
<feature type="chain" id="PRO_5041435769" evidence="5">
    <location>
        <begin position="18"/>
        <end position="222"/>
    </location>
</feature>
<sequence length="222" mass="22712">MRIALLPLTLAALIASGCGRLGLAKSPSPAPTSAAAASAGSTRGASRPAGLVEASQMDSAVAARRLGLVSAGQRVSTAEVGYYIDVQEAKFRQLRIPDLQIERAREAITMRLGATASFAVGSARLAPEARAHLATIAGVLRDYQASVVTVIGHTDDSGAAAVNQSLSEQRALAVVEALRGGGVASGRLLAVGMGARRPIASNATPAGRDANRRVELRIVVVQ</sequence>
<dbReference type="InterPro" id="IPR006665">
    <property type="entry name" value="OmpA-like"/>
</dbReference>
<evidence type="ECO:0000259" key="6">
    <source>
        <dbReference type="PROSITE" id="PS51123"/>
    </source>
</evidence>
<dbReference type="InterPro" id="IPR036737">
    <property type="entry name" value="OmpA-like_sf"/>
</dbReference>
<gene>
    <name evidence="7" type="ORF">Strain138_001581</name>
    <name evidence="8" type="ORF">Strain318_001580</name>
</gene>
<dbReference type="InterPro" id="IPR006664">
    <property type="entry name" value="OMP_bac"/>
</dbReference>
<evidence type="ECO:0000256" key="1">
    <source>
        <dbReference type="ARBA" id="ARBA00004442"/>
    </source>
</evidence>
<evidence type="ECO:0000313" key="9">
    <source>
        <dbReference type="Proteomes" id="UP001229955"/>
    </source>
</evidence>
<dbReference type="Proteomes" id="UP001229955">
    <property type="component" value="Chromosome"/>
</dbReference>
<organism evidence="8 9">
    <name type="scientific">Pseudogemmatithrix spongiicola</name>
    <dbReference type="NCBI Taxonomy" id="3062599"/>
    <lineage>
        <taxon>Bacteria</taxon>
        <taxon>Pseudomonadati</taxon>
        <taxon>Gemmatimonadota</taxon>
        <taxon>Gemmatimonadia</taxon>
        <taxon>Gemmatimonadales</taxon>
        <taxon>Gemmatimonadaceae</taxon>
        <taxon>Pseudogemmatithrix</taxon>
    </lineage>
</organism>
<protein>
    <submittedName>
        <fullName evidence="8">OmpA family protein</fullName>
    </submittedName>
</protein>
<keyword evidence="2 4" id="KW-0472">Membrane</keyword>
<keyword evidence="5" id="KW-0732">Signal</keyword>
<name>A0AA49K012_9BACT</name>
<dbReference type="GO" id="GO:0009279">
    <property type="term" value="C:cell outer membrane"/>
    <property type="evidence" value="ECO:0007669"/>
    <property type="project" value="UniProtKB-SubCell"/>
</dbReference>
<dbReference type="AlphaFoldDB" id="A0AA49K012"/>
<dbReference type="PANTHER" id="PTHR30329">
    <property type="entry name" value="STATOR ELEMENT OF FLAGELLAR MOTOR COMPLEX"/>
    <property type="match status" value="1"/>
</dbReference>
<accession>A0AA49Q4X4</accession>
<dbReference type="PRINTS" id="PR01021">
    <property type="entry name" value="OMPADOMAIN"/>
</dbReference>
<dbReference type="PROSITE" id="PS51123">
    <property type="entry name" value="OMPA_2"/>
    <property type="match status" value="1"/>
</dbReference>
<reference evidence="8" key="1">
    <citation type="submission" date="2023-07" db="EMBL/GenBank/DDBJ databases">
        <authorList>
            <person name="Haufschild T."/>
            <person name="Kallscheuer N."/>
            <person name="Hammer J."/>
            <person name="Kohn T."/>
            <person name="Kabuu M."/>
            <person name="Jogler M."/>
            <person name="Wohfarth N."/>
            <person name="Heuer A."/>
            <person name="Rohde M."/>
            <person name="van Teeseling M.C.F."/>
            <person name="Jogler C."/>
        </authorList>
    </citation>
    <scope>NUCLEOTIDE SEQUENCE</scope>
    <source>
        <strain evidence="7">Strain 138</strain>
        <strain evidence="8">Strain 318</strain>
    </source>
</reference>
<dbReference type="EMBL" id="CP130612">
    <property type="protein sequence ID" value="WKW12297.1"/>
    <property type="molecule type" value="Genomic_DNA"/>
</dbReference>
<dbReference type="EMBL" id="CP130613">
    <property type="protein sequence ID" value="WKW15204.1"/>
    <property type="molecule type" value="Genomic_DNA"/>
</dbReference>
<dbReference type="PROSITE" id="PS51257">
    <property type="entry name" value="PROKAR_LIPOPROTEIN"/>
    <property type="match status" value="1"/>
</dbReference>
<evidence type="ECO:0000256" key="4">
    <source>
        <dbReference type="PROSITE-ProRule" id="PRU00473"/>
    </source>
</evidence>